<dbReference type="SUPFAM" id="SSF81923">
    <property type="entry name" value="Double Clp-N motif"/>
    <property type="match status" value="1"/>
</dbReference>
<dbReference type="GO" id="GO:0006508">
    <property type="term" value="P:proteolysis"/>
    <property type="evidence" value="ECO:0007669"/>
    <property type="project" value="UniProtKB-KW"/>
</dbReference>
<evidence type="ECO:0000259" key="5">
    <source>
        <dbReference type="SMART" id="SM00382"/>
    </source>
</evidence>
<evidence type="ECO:0000256" key="2">
    <source>
        <dbReference type="ARBA" id="ARBA00022741"/>
    </source>
</evidence>
<feature type="domain" description="AAA+ ATPase" evidence="5">
    <location>
        <begin position="552"/>
        <end position="721"/>
    </location>
</feature>
<keyword evidence="7" id="KW-0378">Hydrolase</keyword>
<evidence type="ECO:0000256" key="4">
    <source>
        <dbReference type="ARBA" id="ARBA00023186"/>
    </source>
</evidence>
<keyword evidence="7" id="KW-0645">Protease</keyword>
<feature type="domain" description="Clp ATPase C-terminal" evidence="6">
    <location>
        <begin position="720"/>
        <end position="810"/>
    </location>
</feature>
<evidence type="ECO:0000259" key="6">
    <source>
        <dbReference type="SMART" id="SM01086"/>
    </source>
</evidence>
<dbReference type="EMBL" id="CP095855">
    <property type="protein sequence ID" value="UPK71878.1"/>
    <property type="molecule type" value="Genomic_DNA"/>
</dbReference>
<dbReference type="SMART" id="SM01086">
    <property type="entry name" value="ClpB_D2-small"/>
    <property type="match status" value="1"/>
</dbReference>
<dbReference type="Pfam" id="PF00004">
    <property type="entry name" value="AAA"/>
    <property type="match status" value="1"/>
</dbReference>
<dbReference type="Pfam" id="PF10431">
    <property type="entry name" value="ClpB_D2-small"/>
    <property type="match status" value="1"/>
</dbReference>
<keyword evidence="3 7" id="KW-0067">ATP-binding</keyword>
<keyword evidence="8" id="KW-1185">Reference proteome</keyword>
<evidence type="ECO:0000313" key="7">
    <source>
        <dbReference type="EMBL" id="UPK71878.1"/>
    </source>
</evidence>
<name>A0ABY4I890_CHIFI</name>
<dbReference type="Pfam" id="PF07724">
    <property type="entry name" value="AAA_2"/>
    <property type="match status" value="1"/>
</dbReference>
<dbReference type="InterPro" id="IPR041546">
    <property type="entry name" value="ClpA/ClpB_AAA_lid"/>
</dbReference>
<dbReference type="Gene3D" id="1.10.8.60">
    <property type="match status" value="2"/>
</dbReference>
<evidence type="ECO:0000256" key="1">
    <source>
        <dbReference type="ARBA" id="ARBA00022737"/>
    </source>
</evidence>
<organism evidence="7 8">
    <name type="scientific">Chitinophaga filiformis</name>
    <name type="common">Myxococcus filiformis</name>
    <name type="synonym">Flexibacter filiformis</name>
    <dbReference type="NCBI Taxonomy" id="104663"/>
    <lineage>
        <taxon>Bacteria</taxon>
        <taxon>Pseudomonadati</taxon>
        <taxon>Bacteroidota</taxon>
        <taxon>Chitinophagia</taxon>
        <taxon>Chitinophagales</taxon>
        <taxon>Chitinophagaceae</taxon>
        <taxon>Chitinophaga</taxon>
    </lineage>
</organism>
<accession>A0ABY4I890</accession>
<keyword evidence="4" id="KW-0143">Chaperone</keyword>
<dbReference type="SMART" id="SM00382">
    <property type="entry name" value="AAA"/>
    <property type="match status" value="2"/>
</dbReference>
<dbReference type="GO" id="GO:0008233">
    <property type="term" value="F:peptidase activity"/>
    <property type="evidence" value="ECO:0007669"/>
    <property type="project" value="UniProtKB-KW"/>
</dbReference>
<dbReference type="Pfam" id="PF17871">
    <property type="entry name" value="AAA_lid_9"/>
    <property type="match status" value="1"/>
</dbReference>
<dbReference type="InterPro" id="IPR050130">
    <property type="entry name" value="ClpA_ClpB"/>
</dbReference>
<keyword evidence="2" id="KW-0547">Nucleotide-binding</keyword>
<dbReference type="RefSeq" id="WP_247813987.1">
    <property type="nucleotide sequence ID" value="NZ_CP095855.1"/>
</dbReference>
<gene>
    <name evidence="7" type="ORF">MYF79_11345</name>
</gene>
<keyword evidence="1" id="KW-0677">Repeat</keyword>
<dbReference type="InterPro" id="IPR001270">
    <property type="entry name" value="ClpA/B"/>
</dbReference>
<dbReference type="InterPro" id="IPR036628">
    <property type="entry name" value="Clp_N_dom_sf"/>
</dbReference>
<dbReference type="Proteomes" id="UP000830198">
    <property type="component" value="Chromosome"/>
</dbReference>
<dbReference type="InterPro" id="IPR027417">
    <property type="entry name" value="P-loop_NTPase"/>
</dbReference>
<dbReference type="Gene3D" id="1.10.1780.10">
    <property type="entry name" value="Clp, N-terminal domain"/>
    <property type="match status" value="1"/>
</dbReference>
<dbReference type="InterPro" id="IPR019489">
    <property type="entry name" value="Clp_ATPase_C"/>
</dbReference>
<dbReference type="GO" id="GO:0005524">
    <property type="term" value="F:ATP binding"/>
    <property type="evidence" value="ECO:0007669"/>
    <property type="project" value="UniProtKB-KW"/>
</dbReference>
<protein>
    <submittedName>
        <fullName evidence="7">ATP-dependent Clp protease ATP-binding subunit</fullName>
    </submittedName>
</protein>
<dbReference type="PANTHER" id="PTHR11638:SF18">
    <property type="entry name" value="HEAT SHOCK PROTEIN 104"/>
    <property type="match status" value="1"/>
</dbReference>
<reference evidence="7 8" key="1">
    <citation type="submission" date="2022-04" db="EMBL/GenBank/DDBJ databases">
        <title>The arsenic-methylating capacity of Chitinophaga filiformis YT5 during chitin decomposition.</title>
        <authorList>
            <person name="Chen G."/>
            <person name="Liang Y."/>
        </authorList>
    </citation>
    <scope>NUCLEOTIDE SEQUENCE [LARGE SCALE GENOMIC DNA]</scope>
    <source>
        <strain evidence="7 8">YT5</strain>
    </source>
</reference>
<sequence length="817" mass="90718">MTLTTYTIYAPEVQAAIRIAQALAKEHHHVNYTPAHLLLACLHKETGLVPQLQAMDVDTYYLEEWAEVRLDSIPKAGRSPEEPEADDYAANVLQEADAVRLEYDLDAADAWCLLIALSTPGVGFSFEQLKTFPLQRAQLLTHFNKKDNNSTAPKTTLVTGKTTAQKYIYRLTDPQRLQTKHALAGRDAEVRSMFEILTRKGRSSILVTGEGGVGKTALADALALAIVSKQAPQQLQQTDIYALDYGAFIAGAAYKNELEDRLQQIISQLQGAGRHVLFIDNLHTLLDKQPGSAGGIGNVLKAAMNKGDITLIATSTPEGYRKLIEPDGLLRHCFEIIQLSEPDEPTAARMIQAVMPDYESYYNLKVAPDVITESIKLSRRYLKERSLPDSAVNLLDRTLAAIRTTQDTGAQTLADLQVKLQAAGDNKEELLWWYQQCMRRFSALLTTHLQIEQDVYKIDDVPALKAVLNNIAGQLEPLVQTQHTAVTKTDLATMIAESTGIPLGKIQSGERERLVNMDLELRKRVVGQDHALKTVADAILESRSGLSRPGQPIGSFFFLGPTGTGKTELAKSLADFLFQDERCMIRFDMSEFKEEHSAALLYGAPPGYVGYEEGGLLVNKIRQQPYAVVLFDEIEKAHPSVFDIFLQIMDEGKLHDRLGKTGDFSNALVLFTSNIGSDVIAQSFRQGVIPSSQQLMEIMSRNFRPEFLGRLTEIVPFGPIQQENVVKIFDIHLKHLLQLLAQQQITLEVSAAAREQLAAEGYSPQYGARPLKEVIRSRLRKPLSRMIIEGSLQPHMTVKLDVDADGTLQWHTGAQEV</sequence>
<feature type="domain" description="AAA+ ATPase" evidence="5">
    <location>
        <begin position="201"/>
        <end position="344"/>
    </location>
</feature>
<evidence type="ECO:0000256" key="3">
    <source>
        <dbReference type="ARBA" id="ARBA00022840"/>
    </source>
</evidence>
<evidence type="ECO:0000313" key="8">
    <source>
        <dbReference type="Proteomes" id="UP000830198"/>
    </source>
</evidence>
<dbReference type="Gene3D" id="3.40.50.300">
    <property type="entry name" value="P-loop containing nucleotide triphosphate hydrolases"/>
    <property type="match status" value="2"/>
</dbReference>
<proteinExistence type="predicted"/>
<dbReference type="InterPro" id="IPR004176">
    <property type="entry name" value="Clp_R_N"/>
</dbReference>
<dbReference type="InterPro" id="IPR003959">
    <property type="entry name" value="ATPase_AAA_core"/>
</dbReference>
<dbReference type="Pfam" id="PF02861">
    <property type="entry name" value="Clp_N"/>
    <property type="match status" value="1"/>
</dbReference>
<dbReference type="SUPFAM" id="SSF52540">
    <property type="entry name" value="P-loop containing nucleoside triphosphate hydrolases"/>
    <property type="match status" value="2"/>
</dbReference>
<dbReference type="PANTHER" id="PTHR11638">
    <property type="entry name" value="ATP-DEPENDENT CLP PROTEASE"/>
    <property type="match status" value="1"/>
</dbReference>
<dbReference type="InterPro" id="IPR003593">
    <property type="entry name" value="AAA+_ATPase"/>
</dbReference>
<dbReference type="PRINTS" id="PR00300">
    <property type="entry name" value="CLPPROTEASEA"/>
</dbReference>
<dbReference type="CDD" id="cd19499">
    <property type="entry name" value="RecA-like_ClpB_Hsp104-like"/>
    <property type="match status" value="1"/>
</dbReference>